<dbReference type="InterPro" id="IPR010982">
    <property type="entry name" value="Lambda_DNA-bd_dom_sf"/>
</dbReference>
<keyword evidence="1" id="KW-0805">Transcription regulation</keyword>
<dbReference type="Gene3D" id="1.10.260.40">
    <property type="entry name" value="lambda repressor-like DNA-binding domains"/>
    <property type="match status" value="1"/>
</dbReference>
<dbReference type="EC" id="3.4.21.88" evidence="5"/>
<dbReference type="GO" id="GO:0003677">
    <property type="term" value="F:DNA binding"/>
    <property type="evidence" value="ECO:0007669"/>
    <property type="project" value="UniProtKB-KW"/>
</dbReference>
<dbReference type="SMART" id="SM00530">
    <property type="entry name" value="HTH_XRE"/>
    <property type="match status" value="1"/>
</dbReference>
<dbReference type="Pfam" id="PF00717">
    <property type="entry name" value="Peptidase_S24"/>
    <property type="match status" value="1"/>
</dbReference>
<evidence type="ECO:0000259" key="4">
    <source>
        <dbReference type="PROSITE" id="PS50943"/>
    </source>
</evidence>
<dbReference type="GO" id="GO:0004252">
    <property type="term" value="F:serine-type endopeptidase activity"/>
    <property type="evidence" value="ECO:0007669"/>
    <property type="project" value="UniProtKB-EC"/>
</dbReference>
<dbReference type="InterPro" id="IPR036286">
    <property type="entry name" value="LexA/Signal_pep-like_sf"/>
</dbReference>
<dbReference type="SUPFAM" id="SSF51306">
    <property type="entry name" value="LexA/Signal peptidase"/>
    <property type="match status" value="1"/>
</dbReference>
<feature type="domain" description="HTH cro/C1-type" evidence="4">
    <location>
        <begin position="7"/>
        <end position="61"/>
    </location>
</feature>
<dbReference type="Pfam" id="PF01381">
    <property type="entry name" value="HTH_3"/>
    <property type="match status" value="1"/>
</dbReference>
<reference evidence="5" key="1">
    <citation type="submission" date="2019-08" db="EMBL/GenBank/DDBJ databases">
        <authorList>
            <person name="Kucharzyk K."/>
            <person name="Murdoch R.W."/>
            <person name="Higgins S."/>
            <person name="Loffler F."/>
        </authorList>
    </citation>
    <scope>NUCLEOTIDE SEQUENCE</scope>
</reference>
<dbReference type="CDD" id="cd06529">
    <property type="entry name" value="S24_LexA-like"/>
    <property type="match status" value="1"/>
</dbReference>
<dbReference type="Gene3D" id="2.10.109.10">
    <property type="entry name" value="Umud Fragment, subunit A"/>
    <property type="match status" value="1"/>
</dbReference>
<evidence type="ECO:0000256" key="1">
    <source>
        <dbReference type="ARBA" id="ARBA00023015"/>
    </source>
</evidence>
<accession>A0A645E8E2</accession>
<dbReference type="CDD" id="cd00093">
    <property type="entry name" value="HTH_XRE"/>
    <property type="match status" value="1"/>
</dbReference>
<dbReference type="PANTHER" id="PTHR40661:SF3">
    <property type="entry name" value="FELS-1 PROPHAGE TRANSCRIPTIONAL REGULATOR"/>
    <property type="match status" value="1"/>
</dbReference>
<sequence>MGIGEKIKKAREAAGLTQDDLANLCSFSRTSIVNWETGKRSIQLKNLELIAKALNVPVSDLAVDEGKVPFVTQSSNDIGQHKGGRILGPESLTWVPVISPIVKVSAGTGNLCTDVEWERIDDFPLFDGEIAALYSNNGLLSMYVEGDSMEPQVHDGDLVVFKKTTEWVSGNVMVVCLDGRLLVKGVVRGPKGDTILRSTNKNYRDIEIGEESFFLVYGRVLRIIRHWEPKSVL</sequence>
<dbReference type="AlphaFoldDB" id="A0A645E8E2"/>
<evidence type="ECO:0000313" key="5">
    <source>
        <dbReference type="EMBL" id="MPM96902.1"/>
    </source>
</evidence>
<protein>
    <submittedName>
        <fullName evidence="5">LexA repressor</fullName>
        <ecNumber evidence="5">3.4.21.88</ecNumber>
    </submittedName>
</protein>
<evidence type="ECO:0000256" key="3">
    <source>
        <dbReference type="ARBA" id="ARBA00023163"/>
    </source>
</evidence>
<proteinExistence type="predicted"/>
<gene>
    <name evidence="5" type="primary">lexA_49</name>
    <name evidence="5" type="ORF">SDC9_144068</name>
</gene>
<evidence type="ECO:0000256" key="2">
    <source>
        <dbReference type="ARBA" id="ARBA00023125"/>
    </source>
</evidence>
<keyword evidence="2" id="KW-0238">DNA-binding</keyword>
<dbReference type="InterPro" id="IPR001387">
    <property type="entry name" value="Cro/C1-type_HTH"/>
</dbReference>
<dbReference type="InterPro" id="IPR039418">
    <property type="entry name" value="LexA-like"/>
</dbReference>
<dbReference type="SUPFAM" id="SSF47413">
    <property type="entry name" value="lambda repressor-like DNA-binding domains"/>
    <property type="match status" value="1"/>
</dbReference>
<name>A0A645E8E2_9ZZZZ</name>
<dbReference type="PROSITE" id="PS50943">
    <property type="entry name" value="HTH_CROC1"/>
    <property type="match status" value="1"/>
</dbReference>
<comment type="caution">
    <text evidence="5">The sequence shown here is derived from an EMBL/GenBank/DDBJ whole genome shotgun (WGS) entry which is preliminary data.</text>
</comment>
<organism evidence="5">
    <name type="scientific">bioreactor metagenome</name>
    <dbReference type="NCBI Taxonomy" id="1076179"/>
    <lineage>
        <taxon>unclassified sequences</taxon>
        <taxon>metagenomes</taxon>
        <taxon>ecological metagenomes</taxon>
    </lineage>
</organism>
<dbReference type="EMBL" id="VSSQ01043238">
    <property type="protein sequence ID" value="MPM96902.1"/>
    <property type="molecule type" value="Genomic_DNA"/>
</dbReference>
<dbReference type="PANTHER" id="PTHR40661">
    <property type="match status" value="1"/>
</dbReference>
<dbReference type="InterPro" id="IPR015927">
    <property type="entry name" value="Peptidase_S24_S26A/B/C"/>
</dbReference>
<keyword evidence="3" id="KW-0804">Transcription</keyword>
<keyword evidence="5" id="KW-0378">Hydrolase</keyword>